<evidence type="ECO:0000259" key="6">
    <source>
        <dbReference type="Pfam" id="PF08281"/>
    </source>
</evidence>
<dbReference type="Pfam" id="PF04542">
    <property type="entry name" value="Sigma70_r2"/>
    <property type="match status" value="1"/>
</dbReference>
<dbReference type="InterPro" id="IPR014284">
    <property type="entry name" value="RNA_pol_sigma-70_dom"/>
</dbReference>
<dbReference type="Proteomes" id="UP000679126">
    <property type="component" value="Unassembled WGS sequence"/>
</dbReference>
<comment type="caution">
    <text evidence="7">The sequence shown here is derived from an EMBL/GenBank/DDBJ whole genome shotgun (WGS) entry which is preliminary data.</text>
</comment>
<comment type="similarity">
    <text evidence="1">Belongs to the sigma-70 factor family. ECF subfamily.</text>
</comment>
<keyword evidence="3" id="KW-0731">Sigma factor</keyword>
<dbReference type="Gene3D" id="1.10.10.10">
    <property type="entry name" value="Winged helix-like DNA-binding domain superfamily/Winged helix DNA-binding domain"/>
    <property type="match status" value="1"/>
</dbReference>
<evidence type="ECO:0000256" key="1">
    <source>
        <dbReference type="ARBA" id="ARBA00010641"/>
    </source>
</evidence>
<dbReference type="Gene3D" id="1.10.1740.10">
    <property type="match status" value="1"/>
</dbReference>
<evidence type="ECO:0000313" key="8">
    <source>
        <dbReference type="Proteomes" id="UP000679126"/>
    </source>
</evidence>
<sequence>MVDATDEALCGMIKNREQAAFTVLYDRYRHRIYGYALTLCGSPEVALDAVQEVFMNIWLKHATLDPSRSLKAYLFRSARNYIFDYLKKAVHSEKFRQSFLHSFEEGFGSSDHLLYTKQLEAIKMNAISCLPAQRQLIYKLSKVEGCSNQEIADQLGISINTVRDQLVKASRFVRAYLHRHADIAVLLAALRIMLPS</sequence>
<dbReference type="InterPro" id="IPR013325">
    <property type="entry name" value="RNA_pol_sigma_r2"/>
</dbReference>
<dbReference type="PANTHER" id="PTHR43133:SF46">
    <property type="entry name" value="RNA POLYMERASE SIGMA-70 FACTOR ECF SUBFAMILY"/>
    <property type="match status" value="1"/>
</dbReference>
<evidence type="ECO:0000256" key="4">
    <source>
        <dbReference type="ARBA" id="ARBA00023163"/>
    </source>
</evidence>
<reference evidence="8" key="1">
    <citation type="submission" date="2021-03" db="EMBL/GenBank/DDBJ databases">
        <title>Assistant Professor.</title>
        <authorList>
            <person name="Huq M.A."/>
        </authorList>
    </citation>
    <scope>NUCLEOTIDE SEQUENCE [LARGE SCALE GENOMIC DNA]</scope>
    <source>
        <strain evidence="8">MAH-28</strain>
    </source>
</reference>
<gene>
    <name evidence="7" type="ORF">J7I43_24060</name>
</gene>
<organism evidence="7 8">
    <name type="scientific">Chitinophaga chungangae</name>
    <dbReference type="NCBI Taxonomy" id="2821488"/>
    <lineage>
        <taxon>Bacteria</taxon>
        <taxon>Pseudomonadati</taxon>
        <taxon>Bacteroidota</taxon>
        <taxon>Chitinophagia</taxon>
        <taxon>Chitinophagales</taxon>
        <taxon>Chitinophagaceae</taxon>
        <taxon>Chitinophaga</taxon>
    </lineage>
</organism>
<dbReference type="EMBL" id="JAGHKP010000005">
    <property type="protein sequence ID" value="MBO9155324.1"/>
    <property type="molecule type" value="Genomic_DNA"/>
</dbReference>
<evidence type="ECO:0000313" key="7">
    <source>
        <dbReference type="EMBL" id="MBO9155324.1"/>
    </source>
</evidence>
<dbReference type="Pfam" id="PF08281">
    <property type="entry name" value="Sigma70_r4_2"/>
    <property type="match status" value="1"/>
</dbReference>
<proteinExistence type="inferred from homology"/>
<accession>A0ABS3YKU4</accession>
<dbReference type="PANTHER" id="PTHR43133">
    <property type="entry name" value="RNA POLYMERASE ECF-TYPE SIGMA FACTO"/>
    <property type="match status" value="1"/>
</dbReference>
<dbReference type="InterPro" id="IPR039425">
    <property type="entry name" value="RNA_pol_sigma-70-like"/>
</dbReference>
<dbReference type="InterPro" id="IPR014327">
    <property type="entry name" value="RNA_pol_sigma70_bacteroid"/>
</dbReference>
<dbReference type="RefSeq" id="WP_209148551.1">
    <property type="nucleotide sequence ID" value="NZ_JAGHKP010000005.1"/>
</dbReference>
<evidence type="ECO:0000259" key="5">
    <source>
        <dbReference type="Pfam" id="PF04542"/>
    </source>
</evidence>
<dbReference type="InterPro" id="IPR007627">
    <property type="entry name" value="RNA_pol_sigma70_r2"/>
</dbReference>
<evidence type="ECO:0000256" key="3">
    <source>
        <dbReference type="ARBA" id="ARBA00023082"/>
    </source>
</evidence>
<dbReference type="InterPro" id="IPR013249">
    <property type="entry name" value="RNA_pol_sigma70_r4_t2"/>
</dbReference>
<dbReference type="SUPFAM" id="SSF88659">
    <property type="entry name" value="Sigma3 and sigma4 domains of RNA polymerase sigma factors"/>
    <property type="match status" value="1"/>
</dbReference>
<name>A0ABS3YKU4_9BACT</name>
<feature type="domain" description="RNA polymerase sigma-70 region 2" evidence="5">
    <location>
        <begin position="24"/>
        <end position="89"/>
    </location>
</feature>
<protein>
    <submittedName>
        <fullName evidence="7">RNA polymerase sigma-70 factor</fullName>
    </submittedName>
</protein>
<feature type="domain" description="RNA polymerase sigma factor 70 region 4 type 2" evidence="6">
    <location>
        <begin position="125"/>
        <end position="169"/>
    </location>
</feature>
<keyword evidence="4" id="KW-0804">Transcription</keyword>
<dbReference type="SUPFAM" id="SSF88946">
    <property type="entry name" value="Sigma2 domain of RNA polymerase sigma factors"/>
    <property type="match status" value="1"/>
</dbReference>
<dbReference type="InterPro" id="IPR013324">
    <property type="entry name" value="RNA_pol_sigma_r3/r4-like"/>
</dbReference>
<keyword evidence="8" id="KW-1185">Reference proteome</keyword>
<keyword evidence="2" id="KW-0805">Transcription regulation</keyword>
<evidence type="ECO:0000256" key="2">
    <source>
        <dbReference type="ARBA" id="ARBA00023015"/>
    </source>
</evidence>
<dbReference type="NCBIfam" id="TIGR02985">
    <property type="entry name" value="Sig70_bacteroi1"/>
    <property type="match status" value="1"/>
</dbReference>
<dbReference type="NCBIfam" id="TIGR02937">
    <property type="entry name" value="sigma70-ECF"/>
    <property type="match status" value="1"/>
</dbReference>
<dbReference type="InterPro" id="IPR036388">
    <property type="entry name" value="WH-like_DNA-bd_sf"/>
</dbReference>